<feature type="region of interest" description="Disordered" evidence="1">
    <location>
        <begin position="251"/>
        <end position="270"/>
    </location>
</feature>
<dbReference type="GO" id="GO:0006487">
    <property type="term" value="P:protein N-linked glycosylation"/>
    <property type="evidence" value="ECO:0007669"/>
    <property type="project" value="TreeGrafter"/>
</dbReference>
<dbReference type="Proteomes" id="UP000219050">
    <property type="component" value="Chromosome"/>
</dbReference>
<evidence type="ECO:0008006" key="4">
    <source>
        <dbReference type="Google" id="ProtNLM"/>
    </source>
</evidence>
<name>A0A291LZP0_9RHOB</name>
<dbReference type="SUPFAM" id="SSF53448">
    <property type="entry name" value="Nucleotide-diphospho-sugar transferases"/>
    <property type="match status" value="1"/>
</dbReference>
<keyword evidence="3" id="KW-1185">Reference proteome</keyword>
<organism evidence="2 3">
    <name type="scientific">Pacificitalea manganoxidans</name>
    <dbReference type="NCBI Taxonomy" id="1411902"/>
    <lineage>
        <taxon>Bacteria</taxon>
        <taxon>Pseudomonadati</taxon>
        <taxon>Pseudomonadota</taxon>
        <taxon>Alphaproteobacteria</taxon>
        <taxon>Rhodobacterales</taxon>
        <taxon>Paracoccaceae</taxon>
        <taxon>Pacificitalea</taxon>
    </lineage>
</organism>
<proteinExistence type="predicted"/>
<dbReference type="AlphaFoldDB" id="A0A291LZP0"/>
<dbReference type="InterPro" id="IPR008441">
    <property type="entry name" value="AfumC-like_glycosyl_Trfase"/>
</dbReference>
<evidence type="ECO:0000313" key="2">
    <source>
        <dbReference type="EMBL" id="ATI42213.1"/>
    </source>
</evidence>
<dbReference type="GO" id="GO:0000009">
    <property type="term" value="F:alpha-1,6-mannosyltransferase activity"/>
    <property type="evidence" value="ECO:0007669"/>
    <property type="project" value="InterPro"/>
</dbReference>
<dbReference type="EMBL" id="CP021404">
    <property type="protein sequence ID" value="ATI42213.1"/>
    <property type="molecule type" value="Genomic_DNA"/>
</dbReference>
<protein>
    <recommendedName>
        <fullName evidence="4">Capsular polysaccharide synthesis protein</fullName>
    </recommendedName>
</protein>
<dbReference type="Pfam" id="PF05704">
    <property type="entry name" value="Caps_synth"/>
    <property type="match status" value="1"/>
</dbReference>
<evidence type="ECO:0000256" key="1">
    <source>
        <dbReference type="SAM" id="MobiDB-lite"/>
    </source>
</evidence>
<accession>A0A291LZP0</accession>
<gene>
    <name evidence="2" type="ORF">CBW24_09445</name>
</gene>
<sequence>MNWFVRRRERGLRRLLRRDMPSDECFSRLPRRVWMYWQQGEAAAPDLVRECIASWRSQNPGWEIVVLDGDSAEALVDMSDLPAGMLIRRRSNLLRMRLLLARGGVWADATTFCARPLNDWLPLMMPAGLFVFSNPHPDRIISTWFLASLPGHEALRRLEAGYRAHVLADIRKPPYFAYHYVFEYLMFSASFRRLLQHMPRIGAVPLHRAQRYLVARAEGDEPARPDLTGVPLHKLTWKKRIEVPDLQTLLAQGARDGSGPDSGAPPALSA</sequence>
<dbReference type="InterPro" id="IPR039367">
    <property type="entry name" value="Och1-like"/>
</dbReference>
<evidence type="ECO:0000313" key="3">
    <source>
        <dbReference type="Proteomes" id="UP000219050"/>
    </source>
</evidence>
<dbReference type="KEGG" id="cmag:CBW24_09445"/>
<dbReference type="Gene3D" id="3.90.550.20">
    <property type="match status" value="1"/>
</dbReference>
<reference evidence="2 3" key="1">
    <citation type="submission" date="2017-05" db="EMBL/GenBank/DDBJ databases">
        <title>Comparative genomic and metabolic analysis of manganese-oxidizing mechanisms in Celeribater manganoxidans DY25T: its adaption to the environment of polymetallic nodule.</title>
        <authorList>
            <person name="Wang X."/>
        </authorList>
    </citation>
    <scope>NUCLEOTIDE SEQUENCE [LARGE SCALE GENOMIC DNA]</scope>
    <source>
        <strain evidence="2 3">DY25</strain>
    </source>
</reference>
<dbReference type="PANTHER" id="PTHR31834">
    <property type="entry name" value="INITIATION-SPECIFIC ALPHA-1,6-MANNOSYLTRANSFERASE"/>
    <property type="match status" value="1"/>
</dbReference>
<dbReference type="InterPro" id="IPR029044">
    <property type="entry name" value="Nucleotide-diphossugar_trans"/>
</dbReference>
<dbReference type="PANTHER" id="PTHR31834:SF1">
    <property type="entry name" value="INITIATION-SPECIFIC ALPHA-1,6-MANNOSYLTRANSFERASE"/>
    <property type="match status" value="1"/>
</dbReference>